<protein>
    <submittedName>
        <fullName evidence="6">ABC transporter ATP-binding protein</fullName>
    </submittedName>
</protein>
<evidence type="ECO:0000313" key="6">
    <source>
        <dbReference type="EMBL" id="GAA3386709.1"/>
    </source>
</evidence>
<reference evidence="7" key="1">
    <citation type="journal article" date="2019" name="Int. J. Syst. Evol. Microbiol.">
        <title>The Global Catalogue of Microorganisms (GCM) 10K type strain sequencing project: providing services to taxonomists for standard genome sequencing and annotation.</title>
        <authorList>
            <consortium name="The Broad Institute Genomics Platform"/>
            <consortium name="The Broad Institute Genome Sequencing Center for Infectious Disease"/>
            <person name="Wu L."/>
            <person name="Ma J."/>
        </authorList>
    </citation>
    <scope>NUCLEOTIDE SEQUENCE [LARGE SCALE GENOMIC DNA]</scope>
    <source>
        <strain evidence="7">JCM 9458</strain>
    </source>
</reference>
<dbReference type="PROSITE" id="PS50893">
    <property type="entry name" value="ABC_TRANSPORTER_2"/>
    <property type="match status" value="1"/>
</dbReference>
<evidence type="ECO:0000256" key="4">
    <source>
        <dbReference type="SAM" id="MobiDB-lite"/>
    </source>
</evidence>
<comment type="caution">
    <text evidence="6">The sequence shown here is derived from an EMBL/GenBank/DDBJ whole genome shotgun (WGS) entry which is preliminary data.</text>
</comment>
<dbReference type="InterPro" id="IPR003439">
    <property type="entry name" value="ABC_transporter-like_ATP-bd"/>
</dbReference>
<name>A0ABP6SWL1_9ACTN</name>
<accession>A0ABP6SWL1</accession>
<dbReference type="EMBL" id="BAAAYN010000017">
    <property type="protein sequence ID" value="GAA3386709.1"/>
    <property type="molecule type" value="Genomic_DNA"/>
</dbReference>
<gene>
    <name evidence="6" type="ORF">GCM10020369_26150</name>
</gene>
<dbReference type="InterPro" id="IPR051120">
    <property type="entry name" value="ABC_AA/LPS_Transport"/>
</dbReference>
<dbReference type="PANTHER" id="PTHR45772:SF9">
    <property type="entry name" value="CONSERVED COMPONENT OF ABC TRANSPORTER FOR NATURAL AMINO ACIDS"/>
    <property type="match status" value="1"/>
</dbReference>
<evidence type="ECO:0000256" key="2">
    <source>
        <dbReference type="ARBA" id="ARBA00022741"/>
    </source>
</evidence>
<evidence type="ECO:0000256" key="1">
    <source>
        <dbReference type="ARBA" id="ARBA00022448"/>
    </source>
</evidence>
<keyword evidence="1" id="KW-0813">Transport</keyword>
<organism evidence="6 7">
    <name type="scientific">Cryptosporangium minutisporangium</name>
    <dbReference type="NCBI Taxonomy" id="113569"/>
    <lineage>
        <taxon>Bacteria</taxon>
        <taxon>Bacillati</taxon>
        <taxon>Actinomycetota</taxon>
        <taxon>Actinomycetes</taxon>
        <taxon>Cryptosporangiales</taxon>
        <taxon>Cryptosporangiaceae</taxon>
        <taxon>Cryptosporangium</taxon>
    </lineage>
</organism>
<feature type="domain" description="ABC transporter" evidence="5">
    <location>
        <begin position="28"/>
        <end position="270"/>
    </location>
</feature>
<dbReference type="Pfam" id="PF00005">
    <property type="entry name" value="ABC_tran"/>
    <property type="match status" value="1"/>
</dbReference>
<keyword evidence="7" id="KW-1185">Reference proteome</keyword>
<dbReference type="SUPFAM" id="SSF52540">
    <property type="entry name" value="P-loop containing nucleoside triphosphate hydrolases"/>
    <property type="match status" value="1"/>
</dbReference>
<dbReference type="PANTHER" id="PTHR45772">
    <property type="entry name" value="CONSERVED COMPONENT OF ABC TRANSPORTER FOR NATURAL AMINO ACIDS-RELATED"/>
    <property type="match status" value="1"/>
</dbReference>
<evidence type="ECO:0000259" key="5">
    <source>
        <dbReference type="PROSITE" id="PS50893"/>
    </source>
</evidence>
<proteinExistence type="predicted"/>
<dbReference type="InterPro" id="IPR027417">
    <property type="entry name" value="P-loop_NTPase"/>
</dbReference>
<feature type="region of interest" description="Disordered" evidence="4">
    <location>
        <begin position="1"/>
        <end position="23"/>
    </location>
</feature>
<dbReference type="Proteomes" id="UP001501676">
    <property type="component" value="Unassembled WGS sequence"/>
</dbReference>
<dbReference type="RefSeq" id="WP_345728321.1">
    <property type="nucleotide sequence ID" value="NZ_BAAAYN010000017.1"/>
</dbReference>
<keyword evidence="2" id="KW-0547">Nucleotide-binding</keyword>
<dbReference type="Gene3D" id="3.40.50.300">
    <property type="entry name" value="P-loop containing nucleotide triphosphate hydrolases"/>
    <property type="match status" value="1"/>
</dbReference>
<evidence type="ECO:0000256" key="3">
    <source>
        <dbReference type="ARBA" id="ARBA00022840"/>
    </source>
</evidence>
<keyword evidence="3 6" id="KW-0067">ATP-binding</keyword>
<dbReference type="GO" id="GO:0005524">
    <property type="term" value="F:ATP binding"/>
    <property type="evidence" value="ECO:0007669"/>
    <property type="project" value="UniProtKB-KW"/>
</dbReference>
<evidence type="ECO:0000313" key="7">
    <source>
        <dbReference type="Proteomes" id="UP001501676"/>
    </source>
</evidence>
<sequence length="270" mass="27494">MALMSSDQAVPTATGTRPTGSDTRLPVLRLANVRTRLGTTVALSTLSLSVESGQVVGVVGPDGVGKSTLFNTVCGFVRPEAGEITWRGAALRPRPHRLTTMGVARTLQGVGLYGGLTVLENVLVGSPGVPRVPAVPAGRQAGIGVALFGATRFRVQGPALRELARDHLSRLGAAEYADADLAAVPASLHGRVVLARALLAGPELLLLDDPAVGMGAATAAALAGLVRDLPSGSPNAVLLATADFEFAQRACDQVLQLDGEPSDAAGGHGH</sequence>
<feature type="compositionally biased region" description="Polar residues" evidence="4">
    <location>
        <begin position="1"/>
        <end position="22"/>
    </location>
</feature>